<dbReference type="Proteomes" id="UP000436088">
    <property type="component" value="Unassembled WGS sequence"/>
</dbReference>
<protein>
    <submittedName>
        <fullName evidence="1">Uncharacterized protein</fullName>
    </submittedName>
</protein>
<sequence>MTTTLPINRLVMIVTPPTADVVDSDLDDAASLEIIVKSIALHNMDFTSDGLSSRGGLQRGDLQDEMEFLGRHNGRELRVHRRNAIGIVHYRPRVFRGKRGIEKDRESHDRFGEKIVEEPEVIPSSLEKKIVTCKRMVFGPYLRTTSQTPANASSLNGATVHPVASSNAATLASTTLSTAVCCPYEMIIQKHIFHESEY</sequence>
<gene>
    <name evidence="1" type="ORF">F3Y22_tig00110356pilonHSYRG00109</name>
</gene>
<dbReference type="EMBL" id="VEPZ02000949">
    <property type="protein sequence ID" value="KAE8708103.1"/>
    <property type="molecule type" value="Genomic_DNA"/>
</dbReference>
<name>A0A6A3AWC5_HIBSY</name>
<organism evidence="1 2">
    <name type="scientific">Hibiscus syriacus</name>
    <name type="common">Rose of Sharon</name>
    <dbReference type="NCBI Taxonomy" id="106335"/>
    <lineage>
        <taxon>Eukaryota</taxon>
        <taxon>Viridiplantae</taxon>
        <taxon>Streptophyta</taxon>
        <taxon>Embryophyta</taxon>
        <taxon>Tracheophyta</taxon>
        <taxon>Spermatophyta</taxon>
        <taxon>Magnoliopsida</taxon>
        <taxon>eudicotyledons</taxon>
        <taxon>Gunneridae</taxon>
        <taxon>Pentapetalae</taxon>
        <taxon>rosids</taxon>
        <taxon>malvids</taxon>
        <taxon>Malvales</taxon>
        <taxon>Malvaceae</taxon>
        <taxon>Malvoideae</taxon>
        <taxon>Hibiscus</taxon>
    </lineage>
</organism>
<keyword evidence="2" id="KW-1185">Reference proteome</keyword>
<comment type="caution">
    <text evidence="1">The sequence shown here is derived from an EMBL/GenBank/DDBJ whole genome shotgun (WGS) entry which is preliminary data.</text>
</comment>
<evidence type="ECO:0000313" key="2">
    <source>
        <dbReference type="Proteomes" id="UP000436088"/>
    </source>
</evidence>
<accession>A0A6A3AWC5</accession>
<evidence type="ECO:0000313" key="1">
    <source>
        <dbReference type="EMBL" id="KAE8708103.1"/>
    </source>
</evidence>
<proteinExistence type="predicted"/>
<dbReference type="AlphaFoldDB" id="A0A6A3AWC5"/>
<reference evidence="1" key="1">
    <citation type="submission" date="2019-09" db="EMBL/GenBank/DDBJ databases">
        <title>Draft genome information of white flower Hibiscus syriacus.</title>
        <authorList>
            <person name="Kim Y.-M."/>
        </authorList>
    </citation>
    <scope>NUCLEOTIDE SEQUENCE [LARGE SCALE GENOMIC DNA]</scope>
    <source>
        <strain evidence="1">YM2019G1</strain>
    </source>
</reference>